<keyword evidence="2" id="KW-1133">Transmembrane helix</keyword>
<keyword evidence="4" id="KW-1185">Reference proteome</keyword>
<evidence type="ECO:0000313" key="3">
    <source>
        <dbReference type="EMBL" id="TGN63221.1"/>
    </source>
</evidence>
<feature type="region of interest" description="Disordered" evidence="1">
    <location>
        <begin position="44"/>
        <end position="66"/>
    </location>
</feature>
<dbReference type="OrthoDB" id="3790815at2"/>
<feature type="compositionally biased region" description="Low complexity" evidence="1">
    <location>
        <begin position="111"/>
        <end position="125"/>
    </location>
</feature>
<evidence type="ECO:0000256" key="1">
    <source>
        <dbReference type="SAM" id="MobiDB-lite"/>
    </source>
</evidence>
<organism evidence="3 4">
    <name type="scientific">Nocardioides eburneiflavus</name>
    <dbReference type="NCBI Taxonomy" id="2518372"/>
    <lineage>
        <taxon>Bacteria</taxon>
        <taxon>Bacillati</taxon>
        <taxon>Actinomycetota</taxon>
        <taxon>Actinomycetes</taxon>
        <taxon>Propionibacteriales</taxon>
        <taxon>Nocardioidaceae</taxon>
        <taxon>Nocardioides</taxon>
    </lineage>
</organism>
<protein>
    <submittedName>
        <fullName evidence="3">Uncharacterized protein</fullName>
    </submittedName>
</protein>
<feature type="transmembrane region" description="Helical" evidence="2">
    <location>
        <begin position="78"/>
        <end position="97"/>
    </location>
</feature>
<comment type="caution">
    <text evidence="3">The sequence shown here is derived from an EMBL/GenBank/DDBJ whole genome shotgun (WGS) entry which is preliminary data.</text>
</comment>
<feature type="compositionally biased region" description="Acidic residues" evidence="1">
    <location>
        <begin position="126"/>
        <end position="138"/>
    </location>
</feature>
<reference evidence="3 4" key="1">
    <citation type="submission" date="2019-04" db="EMBL/GenBank/DDBJ databases">
        <title>Three New Species of Nocardioides, Nocardioides euryhalodurans sp. nov., Nocardioides seonyuensis sp. nov. and Nocardioides eburneoflavus sp. nov. Isolated from Soil.</title>
        <authorList>
            <person name="Roh S.G."/>
            <person name="Lee C."/>
            <person name="Kim M.-K."/>
            <person name="Kim S.B."/>
        </authorList>
    </citation>
    <scope>NUCLEOTIDE SEQUENCE [LARGE SCALE GENOMIC DNA]</scope>
    <source>
        <strain evidence="3 4">MMS17-SY213</strain>
    </source>
</reference>
<evidence type="ECO:0000256" key="2">
    <source>
        <dbReference type="SAM" id="Phobius"/>
    </source>
</evidence>
<sequence length="250" mass="25330">MADASDLPPEQDAVRRLLADARHDGPPPAEVVARLDETLAALVADRGSKPLDPPRPDASDREAPVVDLASRRRRMAGVGLLAAASVVVAGVAIGQVLPRGSEDAGTAGADSSVADAPAEAGAGSESESESESGSDDSDAGGAELAPESLKSSAPTPLAGYPTLSSTDQALDERVLELRPDAAARSQYLGSADALGSCALPSLGQGRRLLAEVDGGRGVVVFRRPDGAAQQVELYVCGTPDPVRTLTLPAP</sequence>
<accession>A0A4Z1BPE2</accession>
<feature type="compositionally biased region" description="Basic and acidic residues" evidence="1">
    <location>
        <begin position="46"/>
        <end position="64"/>
    </location>
</feature>
<keyword evidence="2" id="KW-0472">Membrane</keyword>
<dbReference type="Proteomes" id="UP000297496">
    <property type="component" value="Unassembled WGS sequence"/>
</dbReference>
<gene>
    <name evidence="3" type="ORF">EXE59_04120</name>
</gene>
<feature type="region of interest" description="Disordered" evidence="1">
    <location>
        <begin position="101"/>
        <end position="165"/>
    </location>
</feature>
<evidence type="ECO:0000313" key="4">
    <source>
        <dbReference type="Proteomes" id="UP000297496"/>
    </source>
</evidence>
<dbReference type="EMBL" id="SRRO01000001">
    <property type="protein sequence ID" value="TGN63221.1"/>
    <property type="molecule type" value="Genomic_DNA"/>
</dbReference>
<keyword evidence="2" id="KW-0812">Transmembrane</keyword>
<name>A0A4Z1BPE2_9ACTN</name>
<dbReference type="RefSeq" id="WP_135837760.1">
    <property type="nucleotide sequence ID" value="NZ_SRRO01000001.1"/>
</dbReference>
<proteinExistence type="predicted"/>
<dbReference type="AlphaFoldDB" id="A0A4Z1BPE2"/>